<protein>
    <submittedName>
        <fullName evidence="2">Uncharacterized protein</fullName>
    </submittedName>
</protein>
<gene>
    <name evidence="2" type="ORF">WA026_010996</name>
</gene>
<evidence type="ECO:0000256" key="1">
    <source>
        <dbReference type="SAM" id="MobiDB-lite"/>
    </source>
</evidence>
<feature type="region of interest" description="Disordered" evidence="1">
    <location>
        <begin position="1"/>
        <end position="30"/>
    </location>
</feature>
<accession>A0AAW1URR3</accession>
<feature type="region of interest" description="Disordered" evidence="1">
    <location>
        <begin position="220"/>
        <end position="300"/>
    </location>
</feature>
<dbReference type="AlphaFoldDB" id="A0AAW1URR3"/>
<name>A0AAW1URR3_9CUCU</name>
<dbReference type="Proteomes" id="UP001431783">
    <property type="component" value="Unassembled WGS sequence"/>
</dbReference>
<keyword evidence="3" id="KW-1185">Reference proteome</keyword>
<reference evidence="2 3" key="1">
    <citation type="submission" date="2023-03" db="EMBL/GenBank/DDBJ databases">
        <title>Genome insight into feeding habits of ladybird beetles.</title>
        <authorList>
            <person name="Li H.-S."/>
            <person name="Huang Y.-H."/>
            <person name="Pang H."/>
        </authorList>
    </citation>
    <scope>NUCLEOTIDE SEQUENCE [LARGE SCALE GENOMIC DNA]</scope>
    <source>
        <strain evidence="2">SYSU_2023b</strain>
        <tissue evidence="2">Whole body</tissue>
    </source>
</reference>
<evidence type="ECO:0000313" key="2">
    <source>
        <dbReference type="EMBL" id="KAK9885503.1"/>
    </source>
</evidence>
<proteinExistence type="predicted"/>
<organism evidence="2 3">
    <name type="scientific">Henosepilachna vigintioctopunctata</name>
    <dbReference type="NCBI Taxonomy" id="420089"/>
    <lineage>
        <taxon>Eukaryota</taxon>
        <taxon>Metazoa</taxon>
        <taxon>Ecdysozoa</taxon>
        <taxon>Arthropoda</taxon>
        <taxon>Hexapoda</taxon>
        <taxon>Insecta</taxon>
        <taxon>Pterygota</taxon>
        <taxon>Neoptera</taxon>
        <taxon>Endopterygota</taxon>
        <taxon>Coleoptera</taxon>
        <taxon>Polyphaga</taxon>
        <taxon>Cucujiformia</taxon>
        <taxon>Coccinelloidea</taxon>
        <taxon>Coccinellidae</taxon>
        <taxon>Epilachninae</taxon>
        <taxon>Epilachnini</taxon>
        <taxon>Henosepilachna</taxon>
    </lineage>
</organism>
<feature type="compositionally biased region" description="Basic and acidic residues" evidence="1">
    <location>
        <begin position="280"/>
        <end position="293"/>
    </location>
</feature>
<comment type="caution">
    <text evidence="2">The sequence shown here is derived from an EMBL/GenBank/DDBJ whole genome shotgun (WGS) entry which is preliminary data.</text>
</comment>
<feature type="compositionally biased region" description="Basic and acidic residues" evidence="1">
    <location>
        <begin position="18"/>
        <end position="29"/>
    </location>
</feature>
<feature type="compositionally biased region" description="Polar residues" evidence="1">
    <location>
        <begin position="220"/>
        <end position="236"/>
    </location>
</feature>
<dbReference type="EMBL" id="JARQZJ010000095">
    <property type="protein sequence ID" value="KAK9885503.1"/>
    <property type="molecule type" value="Genomic_DNA"/>
</dbReference>
<sequence length="350" mass="39565">MKKVELISTPNDQLEEEMISKSKKEEKNPPFKCSPFCSLKKRKKSILKSCIPHMFSVSVKVRSVSVQTSSQCLKCPPCLKEMLENSKETNDLNDISPKTSIDKLQASFDDGKSIASSKKEIDSKSNEPEIKFEEFSEKSSVVDFSPDSNEAEEKEYIADEFEAQISDTNLSITRTLQSRDVSEVSLCEDCPPCSKRALKLMEKPSGESVSISTQTSASLLSNKEYNNVPYNVQTPQDDLGDKMSRKSKSSRRGSNVSVQINDDISAKSKPSETESNISRQMDDEMSRKSKPTESHTSMQLKDIDIKKTICRRSMTGELVHHMLVLQMFYRNLLTNLIISRLQRKMKQGKQ</sequence>
<evidence type="ECO:0000313" key="3">
    <source>
        <dbReference type="Proteomes" id="UP001431783"/>
    </source>
</evidence>